<dbReference type="GO" id="GO:0016491">
    <property type="term" value="F:oxidoreductase activity"/>
    <property type="evidence" value="ECO:0007669"/>
    <property type="project" value="UniProtKB-KW"/>
</dbReference>
<proteinExistence type="inferred from homology"/>
<dbReference type="InterPro" id="IPR036291">
    <property type="entry name" value="NAD(P)-bd_dom_sf"/>
</dbReference>
<dbReference type="SUPFAM" id="SSF51735">
    <property type="entry name" value="NAD(P)-binding Rossmann-fold domains"/>
    <property type="match status" value="1"/>
</dbReference>
<evidence type="ECO:0000256" key="2">
    <source>
        <dbReference type="ARBA" id="ARBA00023002"/>
    </source>
</evidence>
<dbReference type="NCBIfam" id="NF005559">
    <property type="entry name" value="PRK07231.1"/>
    <property type="match status" value="1"/>
</dbReference>
<comment type="caution">
    <text evidence="4">The sequence shown here is derived from an EMBL/GenBank/DDBJ whole genome shotgun (WGS) entry which is preliminary data.</text>
</comment>
<dbReference type="EC" id="1.1.1.-" evidence="4"/>
<gene>
    <name evidence="4" type="ORF">ACFQGO_21990</name>
</gene>
<dbReference type="SMART" id="SM00822">
    <property type="entry name" value="PKS_KR"/>
    <property type="match status" value="1"/>
</dbReference>
<organism evidence="4 5">
    <name type="scientific">Streptomyces heilongjiangensis</name>
    <dbReference type="NCBI Taxonomy" id="945052"/>
    <lineage>
        <taxon>Bacteria</taxon>
        <taxon>Bacillati</taxon>
        <taxon>Actinomycetota</taxon>
        <taxon>Actinomycetes</taxon>
        <taxon>Kitasatosporales</taxon>
        <taxon>Streptomycetaceae</taxon>
        <taxon>Streptomyces</taxon>
    </lineage>
</organism>
<name>A0ABW1BAF3_9ACTN</name>
<dbReference type="Gene3D" id="3.40.50.720">
    <property type="entry name" value="NAD(P)-binding Rossmann-like Domain"/>
    <property type="match status" value="1"/>
</dbReference>
<accession>A0ABW1BAF3</accession>
<dbReference type="PRINTS" id="PR00081">
    <property type="entry name" value="GDHRDH"/>
</dbReference>
<evidence type="ECO:0000259" key="3">
    <source>
        <dbReference type="SMART" id="SM00822"/>
    </source>
</evidence>
<dbReference type="RefSeq" id="WP_268978241.1">
    <property type="nucleotide sequence ID" value="NZ_JAQOSL010000048.1"/>
</dbReference>
<sequence length="263" mass="27619">MTDTAIPSVDSLLRLDGRASVVTGASQGIGAAVALRLAEAGAKVIVHYRGNEDGAQAVVREIEAAGGCAIAVGAELSDAEQVQRLMSTAMKRWGTLDILVNAAGVFPVKPFTEISLSDWRTMYASNVESVFLCTQQAVGPMSAGGFGAIVNVASIAALSPGPEHSHYSSSKAAVVMLTRSCAQELGPLGIRVNTVSPGLVHRPSLRDEWPDGIDRWERQAPLRRLGEATDVADACLFLVSPASRWITGHHLVVDGGMLSASVY</sequence>
<reference evidence="5" key="1">
    <citation type="journal article" date="2019" name="Int. J. Syst. Evol. Microbiol.">
        <title>The Global Catalogue of Microorganisms (GCM) 10K type strain sequencing project: providing services to taxonomists for standard genome sequencing and annotation.</title>
        <authorList>
            <consortium name="The Broad Institute Genomics Platform"/>
            <consortium name="The Broad Institute Genome Sequencing Center for Infectious Disease"/>
            <person name="Wu L."/>
            <person name="Ma J."/>
        </authorList>
    </citation>
    <scope>NUCLEOTIDE SEQUENCE [LARGE SCALE GENOMIC DNA]</scope>
    <source>
        <strain evidence="5">JCM 9918</strain>
    </source>
</reference>
<comment type="similarity">
    <text evidence="1">Belongs to the short-chain dehydrogenases/reductases (SDR) family.</text>
</comment>
<keyword evidence="5" id="KW-1185">Reference proteome</keyword>
<dbReference type="EMBL" id="JBHSNZ010000015">
    <property type="protein sequence ID" value="MFC5810140.1"/>
    <property type="molecule type" value="Genomic_DNA"/>
</dbReference>
<dbReference type="Pfam" id="PF13561">
    <property type="entry name" value="adh_short_C2"/>
    <property type="match status" value="1"/>
</dbReference>
<dbReference type="Proteomes" id="UP001596112">
    <property type="component" value="Unassembled WGS sequence"/>
</dbReference>
<dbReference type="PRINTS" id="PR00080">
    <property type="entry name" value="SDRFAMILY"/>
</dbReference>
<dbReference type="CDD" id="cd05233">
    <property type="entry name" value="SDR_c"/>
    <property type="match status" value="1"/>
</dbReference>
<dbReference type="PANTHER" id="PTHR43639:SF1">
    <property type="entry name" value="SHORT-CHAIN DEHYDROGENASE_REDUCTASE FAMILY PROTEIN"/>
    <property type="match status" value="1"/>
</dbReference>
<keyword evidence="2 4" id="KW-0560">Oxidoreductase</keyword>
<evidence type="ECO:0000313" key="4">
    <source>
        <dbReference type="EMBL" id="MFC5810140.1"/>
    </source>
</evidence>
<feature type="domain" description="Ketoreductase" evidence="3">
    <location>
        <begin position="18"/>
        <end position="198"/>
    </location>
</feature>
<evidence type="ECO:0000256" key="1">
    <source>
        <dbReference type="ARBA" id="ARBA00006484"/>
    </source>
</evidence>
<dbReference type="PANTHER" id="PTHR43639">
    <property type="entry name" value="OXIDOREDUCTASE, SHORT-CHAIN DEHYDROGENASE/REDUCTASE FAMILY (AFU_ORTHOLOGUE AFUA_5G02870)"/>
    <property type="match status" value="1"/>
</dbReference>
<dbReference type="InterPro" id="IPR002347">
    <property type="entry name" value="SDR_fam"/>
</dbReference>
<evidence type="ECO:0000313" key="5">
    <source>
        <dbReference type="Proteomes" id="UP001596112"/>
    </source>
</evidence>
<protein>
    <submittedName>
        <fullName evidence="4">SDR family NAD(P)-dependent oxidoreductase</fullName>
        <ecNumber evidence="4">1.1.1.-</ecNumber>
    </submittedName>
</protein>
<dbReference type="InterPro" id="IPR057326">
    <property type="entry name" value="KR_dom"/>
</dbReference>